<reference evidence="2 3" key="1">
    <citation type="journal article" date="2018" name="Nat. Biotechnol.">
        <title>A standardized bacterial taxonomy based on genome phylogeny substantially revises the tree of life.</title>
        <authorList>
            <person name="Parks D.H."/>
            <person name="Chuvochina M."/>
            <person name="Waite D.W."/>
            <person name="Rinke C."/>
            <person name="Skarshewski A."/>
            <person name="Chaumeil P.A."/>
            <person name="Hugenholtz P."/>
        </authorList>
    </citation>
    <scope>NUCLEOTIDE SEQUENCE [LARGE SCALE GENOMIC DNA]</scope>
    <source>
        <strain evidence="2">UBA9169</strain>
    </source>
</reference>
<sequence length="251" mass="27375">MRQSPAQITRHLGVALGLALLSLTPRAASADTGQSPIVLCGSDAGFDLHSLTLEQSTGTPALDRALIQELHAQSAFFGVRPAFYLYSDGIQNAMATPEIFPQTPGTDGTVLYQMDLLSEHLTSAHWGGSIVAGVIAHEFAHIMQFSDPARYSRLLDHHGTVKFLELHADFMAGYYMGTKFADKPQDLETLARKIFELGDNNFTSIGHHGTPEERHVALRAGFRYYLQHPQNDVTAALAEGEAFVTSVFAAY</sequence>
<gene>
    <name evidence="2" type="ORF">DCS45_08885</name>
</gene>
<keyword evidence="1" id="KW-0732">Signal</keyword>
<evidence type="ECO:0008006" key="4">
    <source>
        <dbReference type="Google" id="ProtNLM"/>
    </source>
</evidence>
<evidence type="ECO:0000256" key="1">
    <source>
        <dbReference type="SAM" id="SignalP"/>
    </source>
</evidence>
<dbReference type="EMBL" id="DMVW01000088">
    <property type="protein sequence ID" value="HAR51976.1"/>
    <property type="molecule type" value="Genomic_DNA"/>
</dbReference>
<evidence type="ECO:0000313" key="2">
    <source>
        <dbReference type="EMBL" id="HAR51976.1"/>
    </source>
</evidence>
<dbReference type="AlphaFoldDB" id="A0A348WBR4"/>
<protein>
    <recommendedName>
        <fullName evidence="4">Metalloprotease</fullName>
    </recommendedName>
</protein>
<feature type="chain" id="PRO_5017071037" description="Metalloprotease" evidence="1">
    <location>
        <begin position="31"/>
        <end position="251"/>
    </location>
</feature>
<feature type="signal peptide" evidence="1">
    <location>
        <begin position="1"/>
        <end position="30"/>
    </location>
</feature>
<evidence type="ECO:0000313" key="3">
    <source>
        <dbReference type="Proteomes" id="UP000264719"/>
    </source>
</evidence>
<proteinExistence type="predicted"/>
<dbReference type="Proteomes" id="UP000264719">
    <property type="component" value="Unassembled WGS sequence"/>
</dbReference>
<comment type="caution">
    <text evidence="2">The sequence shown here is derived from an EMBL/GenBank/DDBJ whole genome shotgun (WGS) entry which is preliminary data.</text>
</comment>
<name>A0A348WBR4_9RHOB</name>
<organism evidence="2 3">
    <name type="scientific">Roseovarius nubinhibens</name>
    <dbReference type="NCBI Taxonomy" id="314263"/>
    <lineage>
        <taxon>Bacteria</taxon>
        <taxon>Pseudomonadati</taxon>
        <taxon>Pseudomonadota</taxon>
        <taxon>Alphaproteobacteria</taxon>
        <taxon>Rhodobacterales</taxon>
        <taxon>Roseobacteraceae</taxon>
        <taxon>Roseovarius</taxon>
    </lineage>
</organism>
<accession>A0A348WBR4</accession>